<keyword evidence="8 9" id="KW-0119">Carbohydrate metabolism</keyword>
<keyword evidence="5 9" id="KW-0479">Metal-binding</keyword>
<keyword evidence="7 9" id="KW-0413">Isomerase</keyword>
<dbReference type="Gene3D" id="3.40.50.10490">
    <property type="entry name" value="Glucose-6-phosphate isomerase like protein, domain 1"/>
    <property type="match status" value="1"/>
</dbReference>
<dbReference type="PANTHER" id="PTHR30390">
    <property type="entry name" value="SEDOHEPTULOSE 7-PHOSPHATE ISOMERASE / DNAA INITIATOR-ASSOCIATING FACTOR FOR REPLICATION INITIATION"/>
    <property type="match status" value="1"/>
</dbReference>
<proteinExistence type="inferred from homology"/>
<sequence length="194" mass="20725">MDLITKINNTIQESIAVKQAICQDETLLNTIQAVAMAITNSLKADHKVLFCGNGGSAADAQHLAAEFSGRFYKDREPLYAEALHCNTSYLTAVGNDYGYDQVYSRILRGIGKPGDVLVGISTSGNSVNILEGMKVAKDKGMIVVSMTGSSGGKMKAGSDFLINVPSQDTPRIQEAHITIGHIICEIVETNLFGA</sequence>
<comment type="function">
    <text evidence="9">Catalyzes the isomerization of sedoheptulose 7-phosphate in D-glycero-D-manno-heptose 7-phosphate.</text>
</comment>
<feature type="binding site" evidence="9">
    <location>
        <begin position="121"/>
        <end position="123"/>
    </location>
    <ligand>
        <name>substrate</name>
    </ligand>
</feature>
<dbReference type="InterPro" id="IPR046348">
    <property type="entry name" value="SIS_dom_sf"/>
</dbReference>
<evidence type="ECO:0000256" key="8">
    <source>
        <dbReference type="ARBA" id="ARBA00023277"/>
    </source>
</evidence>
<dbReference type="PANTHER" id="PTHR30390:SF6">
    <property type="entry name" value="DNAA INITIATOR-ASSOCIATING PROTEIN DIAA"/>
    <property type="match status" value="1"/>
</dbReference>
<comment type="cofactor">
    <cofactor evidence="9">
        <name>Zn(2+)</name>
        <dbReference type="ChEBI" id="CHEBI:29105"/>
    </cofactor>
    <text evidence="9">Binds 1 zinc ion per subunit.</text>
</comment>
<evidence type="ECO:0000256" key="7">
    <source>
        <dbReference type="ARBA" id="ARBA00023235"/>
    </source>
</evidence>
<dbReference type="InterPro" id="IPR001347">
    <property type="entry name" value="SIS_dom"/>
</dbReference>
<dbReference type="EMBL" id="JBEXAC010000001">
    <property type="protein sequence ID" value="MET6997882.1"/>
    <property type="molecule type" value="Genomic_DNA"/>
</dbReference>
<dbReference type="InterPro" id="IPR004515">
    <property type="entry name" value="Phosphoheptose_Isoase"/>
</dbReference>
<evidence type="ECO:0000313" key="11">
    <source>
        <dbReference type="EMBL" id="MET6997882.1"/>
    </source>
</evidence>
<feature type="binding site" evidence="9">
    <location>
        <position position="173"/>
    </location>
    <ligand>
        <name>substrate</name>
    </ligand>
</feature>
<feature type="binding site" evidence="9">
    <location>
        <begin position="53"/>
        <end position="55"/>
    </location>
    <ligand>
        <name>substrate</name>
    </ligand>
</feature>
<comment type="subcellular location">
    <subcellularLocation>
        <location evidence="2 9">Cytoplasm</location>
    </subcellularLocation>
</comment>
<comment type="pathway">
    <text evidence="9">Carbohydrate biosynthesis; D-glycero-D-manno-heptose 7-phosphate biosynthesis; D-glycero-alpha-D-manno-heptose 7-phosphate and D-glycero-beta-D-manno-heptose 7-phosphate from sedoheptulose 7-phosphate: step 1/1.</text>
</comment>
<feature type="binding site" evidence="9">
    <location>
        <position position="66"/>
    </location>
    <ligand>
        <name>substrate</name>
    </ligand>
</feature>
<comment type="caution">
    <text evidence="11">The sequence shown here is derived from an EMBL/GenBank/DDBJ whole genome shotgun (WGS) entry which is preliminary data.</text>
</comment>
<comment type="catalytic activity">
    <reaction evidence="1 9">
        <text>2 D-sedoheptulose 7-phosphate = D-glycero-alpha-D-manno-heptose 7-phosphate + D-glycero-beta-D-manno-heptose 7-phosphate</text>
        <dbReference type="Rhea" id="RHEA:27489"/>
        <dbReference type="ChEBI" id="CHEBI:57483"/>
        <dbReference type="ChEBI" id="CHEBI:60203"/>
        <dbReference type="ChEBI" id="CHEBI:60204"/>
        <dbReference type="EC" id="5.3.1.28"/>
    </reaction>
</comment>
<feature type="binding site" evidence="9">
    <location>
        <position position="126"/>
    </location>
    <ligand>
        <name>substrate</name>
    </ligand>
</feature>
<accession>A0ABV2T5G4</accession>
<gene>
    <name evidence="9" type="primary">gmhA</name>
    <name evidence="11" type="ORF">ABR189_10905</name>
</gene>
<evidence type="ECO:0000259" key="10">
    <source>
        <dbReference type="PROSITE" id="PS51464"/>
    </source>
</evidence>
<comment type="miscellaneous">
    <text evidence="9">The reaction produces a racemic mixture of D-glycero-alpha-D-manno-heptose 7-phosphate and D-glycero-beta-D-manno-heptose 7-phosphate.</text>
</comment>
<feature type="binding site" evidence="9">
    <location>
        <position position="173"/>
    </location>
    <ligand>
        <name>Zn(2+)</name>
        <dbReference type="ChEBI" id="CHEBI:29105"/>
    </ligand>
</feature>
<evidence type="ECO:0000313" key="12">
    <source>
        <dbReference type="Proteomes" id="UP001549749"/>
    </source>
</evidence>
<name>A0ABV2T5G4_9BACT</name>
<dbReference type="HAMAP" id="MF_00067">
    <property type="entry name" value="GmhA"/>
    <property type="match status" value="1"/>
</dbReference>
<dbReference type="SUPFAM" id="SSF53697">
    <property type="entry name" value="SIS domain"/>
    <property type="match status" value="1"/>
</dbReference>
<dbReference type="RefSeq" id="WP_354660517.1">
    <property type="nucleotide sequence ID" value="NZ_JBEXAC010000001.1"/>
</dbReference>
<dbReference type="InterPro" id="IPR050099">
    <property type="entry name" value="SIS_GmhA/DiaA_subfam"/>
</dbReference>
<evidence type="ECO:0000256" key="3">
    <source>
        <dbReference type="ARBA" id="ARBA00009894"/>
    </source>
</evidence>
<dbReference type="Proteomes" id="UP001549749">
    <property type="component" value="Unassembled WGS sequence"/>
</dbReference>
<comment type="similarity">
    <text evidence="3 9">Belongs to the SIS family. GmhA subfamily.</text>
</comment>
<keyword evidence="12" id="KW-1185">Reference proteome</keyword>
<organism evidence="11 12">
    <name type="scientific">Chitinophaga defluvii</name>
    <dbReference type="NCBI Taxonomy" id="3163343"/>
    <lineage>
        <taxon>Bacteria</taxon>
        <taxon>Pseudomonadati</taxon>
        <taxon>Bacteroidota</taxon>
        <taxon>Chitinophagia</taxon>
        <taxon>Chitinophagales</taxon>
        <taxon>Chitinophagaceae</taxon>
        <taxon>Chitinophaga</taxon>
    </lineage>
</organism>
<evidence type="ECO:0000256" key="2">
    <source>
        <dbReference type="ARBA" id="ARBA00004496"/>
    </source>
</evidence>
<reference evidence="11 12" key="1">
    <citation type="submission" date="2024-06" db="EMBL/GenBank/DDBJ databases">
        <title>Chitinophaga defluvii sp. nov., isolated from municipal sewage.</title>
        <authorList>
            <person name="Zhang L."/>
        </authorList>
    </citation>
    <scope>NUCLEOTIDE SEQUENCE [LARGE SCALE GENOMIC DNA]</scope>
    <source>
        <strain evidence="11 12">H8</strain>
    </source>
</reference>
<evidence type="ECO:0000256" key="5">
    <source>
        <dbReference type="ARBA" id="ARBA00022723"/>
    </source>
</evidence>
<feature type="domain" description="SIS" evidence="10">
    <location>
        <begin position="38"/>
        <end position="194"/>
    </location>
</feature>
<feature type="binding site" evidence="9">
    <location>
        <position position="62"/>
    </location>
    <ligand>
        <name>Zn(2+)</name>
        <dbReference type="ChEBI" id="CHEBI:29105"/>
    </ligand>
</feature>
<dbReference type="EC" id="5.3.1.28" evidence="9"/>
<dbReference type="Pfam" id="PF13580">
    <property type="entry name" value="SIS_2"/>
    <property type="match status" value="1"/>
</dbReference>
<feature type="binding site" evidence="9">
    <location>
        <begin position="95"/>
        <end position="96"/>
    </location>
    <ligand>
        <name>substrate</name>
    </ligand>
</feature>
<evidence type="ECO:0000256" key="4">
    <source>
        <dbReference type="ARBA" id="ARBA00022490"/>
    </source>
</evidence>
<evidence type="ECO:0000256" key="1">
    <source>
        <dbReference type="ARBA" id="ARBA00000348"/>
    </source>
</evidence>
<dbReference type="GO" id="GO:0016853">
    <property type="term" value="F:isomerase activity"/>
    <property type="evidence" value="ECO:0007669"/>
    <property type="project" value="UniProtKB-KW"/>
</dbReference>
<evidence type="ECO:0000256" key="9">
    <source>
        <dbReference type="HAMAP-Rule" id="MF_00067"/>
    </source>
</evidence>
<feature type="binding site" evidence="9">
    <location>
        <position position="181"/>
    </location>
    <ligand>
        <name>Zn(2+)</name>
        <dbReference type="ChEBI" id="CHEBI:29105"/>
    </ligand>
</feature>
<dbReference type="InterPro" id="IPR035461">
    <property type="entry name" value="GmhA/DiaA"/>
</dbReference>
<keyword evidence="6 9" id="KW-0862">Zinc</keyword>
<evidence type="ECO:0000256" key="6">
    <source>
        <dbReference type="ARBA" id="ARBA00022833"/>
    </source>
</evidence>
<feature type="binding site" evidence="9">
    <location>
        <position position="66"/>
    </location>
    <ligand>
        <name>Zn(2+)</name>
        <dbReference type="ChEBI" id="CHEBI:29105"/>
    </ligand>
</feature>
<dbReference type="CDD" id="cd05006">
    <property type="entry name" value="SIS_GmhA"/>
    <property type="match status" value="1"/>
</dbReference>
<keyword evidence="4 9" id="KW-0963">Cytoplasm</keyword>
<dbReference type="PROSITE" id="PS51464">
    <property type="entry name" value="SIS"/>
    <property type="match status" value="1"/>
</dbReference>
<protein>
    <recommendedName>
        <fullName evidence="9">Phosphoheptose isomerase</fullName>
        <ecNumber evidence="9">5.3.1.28</ecNumber>
    </recommendedName>
    <alternativeName>
        <fullName evidence="9">Sedoheptulose 7-phosphate isomerase</fullName>
    </alternativeName>
</protein>